<dbReference type="WormBase" id="CBG22392">
    <property type="protein sequence ID" value="CBP48642"/>
    <property type="gene ID" value="WBGene00040960"/>
</dbReference>
<dbReference type="RefSeq" id="XP_002647211.1">
    <property type="nucleotide sequence ID" value="XM_002647165.1"/>
</dbReference>
<sequence>MDERNEARDWEIHLEVIERLRMEDEREWYENMSRARAEWQARIREPVLPVTPHPLGRMGIEFGDEELVVPILPPGKNCNFKLWTHFKISETRTEFRSILQGYIEIGYIMLKGYID</sequence>
<keyword evidence="2" id="KW-1185">Reference proteome</keyword>
<gene>
    <name evidence="1 3" type="ORF">CBG22392</name>
    <name evidence="1" type="ORF">CBG_22392</name>
</gene>
<dbReference type="HOGENOM" id="CLU_2111077_0_0_1"/>
<name>A8Y250_CAEBR</name>
<evidence type="ECO:0000313" key="3">
    <source>
        <dbReference type="WormBase" id="CBG22392"/>
    </source>
</evidence>
<dbReference type="InParanoid" id="A8Y250"/>
<dbReference type="EMBL" id="HE600912">
    <property type="protein sequence ID" value="CAP38990.1"/>
    <property type="molecule type" value="Genomic_DNA"/>
</dbReference>
<dbReference type="CTD" id="8589210"/>
<proteinExistence type="predicted"/>
<accession>A8Y250</accession>
<evidence type="ECO:0000313" key="1">
    <source>
        <dbReference type="EMBL" id="CAP38990.1"/>
    </source>
</evidence>
<protein>
    <submittedName>
        <fullName evidence="1">Protein CBG22392</fullName>
    </submittedName>
</protein>
<evidence type="ECO:0000313" key="2">
    <source>
        <dbReference type="Proteomes" id="UP000008549"/>
    </source>
</evidence>
<dbReference type="Proteomes" id="UP000008549">
    <property type="component" value="Unassembled WGS sequence"/>
</dbReference>
<dbReference type="KEGG" id="cbr:CBG_22392"/>
<dbReference type="AlphaFoldDB" id="A8Y250"/>
<dbReference type="GeneID" id="8589210"/>
<reference evidence="1 2" key="2">
    <citation type="journal article" date="2011" name="PLoS Genet.">
        <title>Caenorhabditis briggsae recombinant inbred line genotypes reveal inter-strain incompatibility and the evolution of recombination.</title>
        <authorList>
            <person name="Ross J.A."/>
            <person name="Koboldt D.C."/>
            <person name="Staisch J.E."/>
            <person name="Chamberlin H.M."/>
            <person name="Gupta B.P."/>
            <person name="Miller R.D."/>
            <person name="Baird S.E."/>
            <person name="Haag E.S."/>
        </authorList>
    </citation>
    <scope>NUCLEOTIDE SEQUENCE [LARGE SCALE GENOMIC DNA]</scope>
    <source>
        <strain evidence="1 2">AF16</strain>
    </source>
</reference>
<organism evidence="1 2">
    <name type="scientific">Caenorhabditis briggsae</name>
    <dbReference type="NCBI Taxonomy" id="6238"/>
    <lineage>
        <taxon>Eukaryota</taxon>
        <taxon>Metazoa</taxon>
        <taxon>Ecdysozoa</taxon>
        <taxon>Nematoda</taxon>
        <taxon>Chromadorea</taxon>
        <taxon>Rhabditida</taxon>
        <taxon>Rhabditina</taxon>
        <taxon>Rhabditomorpha</taxon>
        <taxon>Rhabditoidea</taxon>
        <taxon>Rhabditidae</taxon>
        <taxon>Peloderinae</taxon>
        <taxon>Caenorhabditis</taxon>
    </lineage>
</organism>
<reference evidence="1 2" key="1">
    <citation type="journal article" date="2003" name="PLoS Biol.">
        <title>The genome sequence of Caenorhabditis briggsae: a platform for comparative genomics.</title>
        <authorList>
            <person name="Stein L.D."/>
            <person name="Bao Z."/>
            <person name="Blasiar D."/>
            <person name="Blumenthal T."/>
            <person name="Brent M.R."/>
            <person name="Chen N."/>
            <person name="Chinwalla A."/>
            <person name="Clarke L."/>
            <person name="Clee C."/>
            <person name="Coghlan A."/>
            <person name="Coulson A."/>
            <person name="D'Eustachio P."/>
            <person name="Fitch D.H."/>
            <person name="Fulton L.A."/>
            <person name="Fulton R.E."/>
            <person name="Griffiths-Jones S."/>
            <person name="Harris T.W."/>
            <person name="Hillier L.W."/>
            <person name="Kamath R."/>
            <person name="Kuwabara P.E."/>
            <person name="Mardis E.R."/>
            <person name="Marra M.A."/>
            <person name="Miner T.L."/>
            <person name="Minx P."/>
            <person name="Mullikin J.C."/>
            <person name="Plumb R.W."/>
            <person name="Rogers J."/>
            <person name="Schein J.E."/>
            <person name="Sohrmann M."/>
            <person name="Spieth J."/>
            <person name="Stajich J.E."/>
            <person name="Wei C."/>
            <person name="Willey D."/>
            <person name="Wilson R.K."/>
            <person name="Durbin R."/>
            <person name="Waterston R.H."/>
        </authorList>
    </citation>
    <scope>NUCLEOTIDE SEQUENCE [LARGE SCALE GENOMIC DNA]</scope>
    <source>
        <strain evidence="1 2">AF16</strain>
    </source>
</reference>